<name>A0A285VN23_9MICO</name>
<comment type="similarity">
    <text evidence="3 10">Belongs to the glycosyltransferase 39 family.</text>
</comment>
<feature type="transmembrane region" description="Helical" evidence="10">
    <location>
        <begin position="172"/>
        <end position="190"/>
    </location>
</feature>
<dbReference type="PANTHER" id="PTHR10050">
    <property type="entry name" value="DOLICHYL-PHOSPHATE-MANNOSE--PROTEIN MANNOSYLTRANSFERASE"/>
    <property type="match status" value="1"/>
</dbReference>
<keyword evidence="5 10" id="KW-0808">Transferase</keyword>
<evidence type="ECO:0000256" key="6">
    <source>
        <dbReference type="ARBA" id="ARBA00022692"/>
    </source>
</evidence>
<keyword evidence="6 10" id="KW-0812">Transmembrane</keyword>
<protein>
    <recommendedName>
        <fullName evidence="9 10">Polyprenol-phosphate-mannose--protein mannosyltransferase</fullName>
        <ecNumber evidence="10">2.4.1.-</ecNumber>
    </recommendedName>
</protein>
<comment type="function">
    <text evidence="10">Protein O-mannosyltransferase that catalyzes the transfer of a single mannose residue from a polyprenol phospho-mannosyl lipidic donor to the hydroxyl group of selected serine and threonine residues in acceptor proteins.</text>
</comment>
<dbReference type="Pfam" id="PF02366">
    <property type="entry name" value="PMT"/>
    <property type="match status" value="1"/>
</dbReference>
<evidence type="ECO:0000256" key="5">
    <source>
        <dbReference type="ARBA" id="ARBA00022679"/>
    </source>
</evidence>
<feature type="domain" description="Protein O-mannosyl-transferase C-terminal four TM" evidence="12">
    <location>
        <begin position="342"/>
        <end position="533"/>
    </location>
</feature>
<evidence type="ECO:0000256" key="9">
    <source>
        <dbReference type="ARBA" id="ARBA00093617"/>
    </source>
</evidence>
<evidence type="ECO:0000256" key="3">
    <source>
        <dbReference type="ARBA" id="ARBA00007222"/>
    </source>
</evidence>
<evidence type="ECO:0000313" key="13">
    <source>
        <dbReference type="EMBL" id="SOC53981.1"/>
    </source>
</evidence>
<evidence type="ECO:0000259" key="12">
    <source>
        <dbReference type="Pfam" id="PF16192"/>
    </source>
</evidence>
<dbReference type="Pfam" id="PF16192">
    <property type="entry name" value="PMT_4TMC"/>
    <property type="match status" value="1"/>
</dbReference>
<keyword evidence="14" id="KW-1185">Reference proteome</keyword>
<dbReference type="PANTHER" id="PTHR10050:SF46">
    <property type="entry name" value="PROTEIN O-MANNOSYL-TRANSFERASE 2"/>
    <property type="match status" value="1"/>
</dbReference>
<proteinExistence type="inferred from homology"/>
<evidence type="ECO:0000256" key="4">
    <source>
        <dbReference type="ARBA" id="ARBA00022676"/>
    </source>
</evidence>
<feature type="transmembrane region" description="Helical" evidence="10">
    <location>
        <begin position="21"/>
        <end position="40"/>
    </location>
</feature>
<evidence type="ECO:0000256" key="10">
    <source>
        <dbReference type="RuleBase" id="RU367007"/>
    </source>
</evidence>
<dbReference type="STRING" id="1122622.GCA_000421185_02843"/>
<dbReference type="InterPro" id="IPR027005">
    <property type="entry name" value="PMT-like"/>
</dbReference>
<keyword evidence="8 10" id="KW-0472">Membrane</keyword>
<evidence type="ECO:0000256" key="8">
    <source>
        <dbReference type="ARBA" id="ARBA00023136"/>
    </source>
</evidence>
<dbReference type="EMBL" id="OBQK01000002">
    <property type="protein sequence ID" value="SOC53981.1"/>
    <property type="molecule type" value="Genomic_DNA"/>
</dbReference>
<keyword evidence="10" id="KW-1003">Cell membrane</keyword>
<dbReference type="InterPro" id="IPR032421">
    <property type="entry name" value="PMT_4TMC"/>
</dbReference>
<dbReference type="EC" id="2.4.1.-" evidence="10"/>
<evidence type="ECO:0000256" key="7">
    <source>
        <dbReference type="ARBA" id="ARBA00022989"/>
    </source>
</evidence>
<dbReference type="AlphaFoldDB" id="A0A285VN23"/>
<feature type="domain" description="ArnT-like N-terminal" evidence="11">
    <location>
        <begin position="29"/>
        <end position="191"/>
    </location>
</feature>
<comment type="pathway">
    <text evidence="2 10">Protein modification; protein glycosylation.</text>
</comment>
<dbReference type="UniPathway" id="UPA00378"/>
<dbReference type="InterPro" id="IPR003342">
    <property type="entry name" value="ArnT-like_N"/>
</dbReference>
<feature type="transmembrane region" description="Helical" evidence="10">
    <location>
        <begin position="434"/>
        <end position="450"/>
    </location>
</feature>
<organism evidence="13 14">
    <name type="scientific">Ornithinimicrobium cerasi</name>
    <dbReference type="NCBI Taxonomy" id="2248773"/>
    <lineage>
        <taxon>Bacteria</taxon>
        <taxon>Bacillati</taxon>
        <taxon>Actinomycetota</taxon>
        <taxon>Actinomycetes</taxon>
        <taxon>Micrococcales</taxon>
        <taxon>Ornithinimicrobiaceae</taxon>
        <taxon>Ornithinimicrobium</taxon>
    </lineage>
</organism>
<feature type="transmembrane region" description="Helical" evidence="10">
    <location>
        <begin position="235"/>
        <end position="268"/>
    </location>
</feature>
<keyword evidence="4 10" id="KW-0328">Glycosyltransferase</keyword>
<dbReference type="Proteomes" id="UP000219688">
    <property type="component" value="Unassembled WGS sequence"/>
</dbReference>
<keyword evidence="7 10" id="KW-1133">Transmembrane helix</keyword>
<feature type="transmembrane region" description="Helical" evidence="10">
    <location>
        <begin position="409"/>
        <end position="427"/>
    </location>
</feature>
<dbReference type="GO" id="GO:0005886">
    <property type="term" value="C:plasma membrane"/>
    <property type="evidence" value="ECO:0007669"/>
    <property type="project" value="UniProtKB-SubCell"/>
</dbReference>
<evidence type="ECO:0000256" key="2">
    <source>
        <dbReference type="ARBA" id="ARBA00004922"/>
    </source>
</evidence>
<accession>A0A285VN23</accession>
<feature type="transmembrane region" description="Helical" evidence="10">
    <location>
        <begin position="456"/>
        <end position="479"/>
    </location>
</feature>
<dbReference type="GO" id="GO:0012505">
    <property type="term" value="C:endomembrane system"/>
    <property type="evidence" value="ECO:0007669"/>
    <property type="project" value="UniProtKB-SubCell"/>
</dbReference>
<evidence type="ECO:0000313" key="14">
    <source>
        <dbReference type="Proteomes" id="UP000219688"/>
    </source>
</evidence>
<dbReference type="RefSeq" id="WP_097187323.1">
    <property type="nucleotide sequence ID" value="NZ_OBQK01000002.1"/>
</dbReference>
<evidence type="ECO:0000256" key="1">
    <source>
        <dbReference type="ARBA" id="ARBA00004127"/>
    </source>
</evidence>
<feature type="transmembrane region" description="Helical" evidence="10">
    <location>
        <begin position="491"/>
        <end position="511"/>
    </location>
</feature>
<dbReference type="GO" id="GO:0004169">
    <property type="term" value="F:dolichyl-phosphate-mannose-protein mannosyltransferase activity"/>
    <property type="evidence" value="ECO:0007669"/>
    <property type="project" value="UniProtKB-UniRule"/>
</dbReference>
<feature type="transmembrane region" description="Helical" evidence="10">
    <location>
        <begin position="124"/>
        <end position="144"/>
    </location>
</feature>
<gene>
    <name evidence="13" type="ORF">SAMN05421879_102296</name>
</gene>
<comment type="subcellular location">
    <subcellularLocation>
        <location evidence="10">Cell membrane</location>
    </subcellularLocation>
    <subcellularLocation>
        <location evidence="1">Endomembrane system</location>
        <topology evidence="1">Multi-pass membrane protein</topology>
    </subcellularLocation>
</comment>
<evidence type="ECO:0000259" key="11">
    <source>
        <dbReference type="Pfam" id="PF02366"/>
    </source>
</evidence>
<sequence length="534" mass="60307">MESLRERLLGPSPASLSRSGRLAWLGILLVTVLGGAVRLWRLDHPHRLIFDETYYVKQAWSLRLHGHEREIREGLEKPDELFTAGTPDVFGNVPDLVVHPPVGKWMIALGQIAFGPESSFGWRVSSAVVGTLSILVLGGVAWLLWRNALLAISAATLLAVDGHHFVQSRTGLLDIFVMWWALLAFLLLLLDREQGRRRLAARWGPWQERQRGRPVPRTPWGRWSRWWGPSLGPRWWRLAAGVSLGLCVGTKWSGLFFLAVFGLMTVWWDVGARRTAGAPGWFTGAVVRDGIPAFLTVVPTALVTYVASWAGWFATDGGWKRQWAVDNPAAPGSLAGLVPDPLRSLWAYHAEMMNFHVGLQNEHKWSSNPWSWTVQWRPTLFYAQWPERGEQGCEADRCVDYIASLGNVFVWWGATAGMLVVLFLWLLGRDWRAGAALSGIVAGWLPWFLYQTRTVYSFYAVAFVPWLVLVVVCCLALALGSATASPARRRWGAVAVVVYVTLATAWFVWYYPVHAAVVIPREEWRMRLWFDFWN</sequence>
<reference evidence="14" key="1">
    <citation type="submission" date="2017-08" db="EMBL/GenBank/DDBJ databases">
        <authorList>
            <person name="Varghese N."/>
            <person name="Submissions S."/>
        </authorList>
    </citation>
    <scope>NUCLEOTIDE SEQUENCE [LARGE SCALE GENOMIC DNA]</scope>
    <source>
        <strain evidence="14">USBA17B2</strain>
    </source>
</reference>